<keyword evidence="1" id="KW-0472">Membrane</keyword>
<dbReference type="EMBL" id="CATOUU010000482">
    <property type="protein sequence ID" value="CAI9931348.1"/>
    <property type="molecule type" value="Genomic_DNA"/>
</dbReference>
<dbReference type="EMBL" id="CAXDID020000588">
    <property type="protein sequence ID" value="CAL6104791.1"/>
    <property type="molecule type" value="Genomic_DNA"/>
</dbReference>
<sequence length="350" mass="38387">MNSQGDMCQTCQDAFGTGYVYKYGECKCEDKQQCKCLTERCCNSLYPSLIFKDGICKSCSEVYGPRAVMRNSKCQCDIHNYGILAKDGDSCIPCQGVVNSDSNICNSCSQAYGLNYIWDEAQQSCVCANGNTCQCVTELCCQQNYTHFINGKCTQCVDEVGINYVFSNYFIKSLSEYNLKSETCICLNPAICKCVTDYCCSLTQKTMKDEICVTCQQAFGIGFAFDEKQKSCIKCPELLSNDKTKCIYCSNTISNTKYNEQLKSCDCIAGYKFKGQQCVKSSNNLTIGLAVGVPAGAVVLGGASTALIKKTARKPRVNQGQATNEAVQVATESVIEQVPDFHETVSVAEK</sequence>
<protein>
    <submittedName>
        <fullName evidence="4">Hypothetical_protein</fullName>
    </submittedName>
</protein>
<proteinExistence type="predicted"/>
<keyword evidence="6" id="KW-1185">Reference proteome</keyword>
<dbReference type="AlphaFoldDB" id="A0AA86R542"/>
<evidence type="ECO:0000256" key="1">
    <source>
        <dbReference type="SAM" id="Phobius"/>
    </source>
</evidence>
<dbReference type="EMBL" id="CATOUU010001019">
    <property type="protein sequence ID" value="CAI9967281.1"/>
    <property type="molecule type" value="Genomic_DNA"/>
</dbReference>
<accession>A0AA86R542</accession>
<dbReference type="EMBL" id="CAXDID020000566">
    <property type="protein sequence ID" value="CAL6103438.1"/>
    <property type="molecule type" value="Genomic_DNA"/>
</dbReference>
<dbReference type="Proteomes" id="UP001642409">
    <property type="component" value="Unassembled WGS sequence"/>
</dbReference>
<feature type="transmembrane region" description="Helical" evidence="1">
    <location>
        <begin position="285"/>
        <end position="308"/>
    </location>
</feature>
<organism evidence="3">
    <name type="scientific">Hexamita inflata</name>
    <dbReference type="NCBI Taxonomy" id="28002"/>
    <lineage>
        <taxon>Eukaryota</taxon>
        <taxon>Metamonada</taxon>
        <taxon>Diplomonadida</taxon>
        <taxon>Hexamitidae</taxon>
        <taxon>Hexamitinae</taxon>
        <taxon>Hexamita</taxon>
    </lineage>
</organism>
<keyword evidence="1" id="KW-0812">Transmembrane</keyword>
<reference evidence="3" key="1">
    <citation type="submission" date="2023-06" db="EMBL/GenBank/DDBJ databases">
        <authorList>
            <person name="Kurt Z."/>
        </authorList>
    </citation>
    <scope>NUCLEOTIDE SEQUENCE</scope>
</reference>
<reference evidence="4 6" key="2">
    <citation type="submission" date="2024-07" db="EMBL/GenBank/DDBJ databases">
        <authorList>
            <person name="Akdeniz Z."/>
        </authorList>
    </citation>
    <scope>NUCLEOTIDE SEQUENCE [LARGE SCALE GENOMIC DNA]</scope>
</reference>
<gene>
    <name evidence="2" type="ORF">HINF_LOCUS18993</name>
    <name evidence="3" type="ORF">HINF_LOCUS54926</name>
    <name evidence="4" type="ORF">HINF_LOCUS72145</name>
    <name evidence="5" type="ORF">HINF_LOCUS72952</name>
</gene>
<evidence type="ECO:0000313" key="6">
    <source>
        <dbReference type="Proteomes" id="UP001642409"/>
    </source>
</evidence>
<evidence type="ECO:0000313" key="2">
    <source>
        <dbReference type="EMBL" id="CAI9931348.1"/>
    </source>
</evidence>
<name>A0AA86R542_9EUKA</name>
<evidence type="ECO:0000313" key="3">
    <source>
        <dbReference type="EMBL" id="CAI9967281.1"/>
    </source>
</evidence>
<keyword evidence="1" id="KW-1133">Transmembrane helix</keyword>
<evidence type="ECO:0000313" key="5">
    <source>
        <dbReference type="EMBL" id="CAL6104791.1"/>
    </source>
</evidence>
<comment type="caution">
    <text evidence="3">The sequence shown here is derived from an EMBL/GenBank/DDBJ whole genome shotgun (WGS) entry which is preliminary data.</text>
</comment>
<evidence type="ECO:0000313" key="4">
    <source>
        <dbReference type="EMBL" id="CAL6103438.1"/>
    </source>
</evidence>